<dbReference type="Proteomes" id="UP001054846">
    <property type="component" value="Chromosome"/>
</dbReference>
<reference evidence="1 2" key="1">
    <citation type="journal article" date="2021" name="Genome Biol. Evol.">
        <title>Complete Genome Sequencing of a Novel Gloeobacter Species from a Waterfall Cave in Mexico.</title>
        <authorList>
            <person name="Saw J.H."/>
            <person name="Cardona T."/>
            <person name="Montejano G."/>
        </authorList>
    </citation>
    <scope>NUCLEOTIDE SEQUENCE [LARGE SCALE GENOMIC DNA]</scope>
    <source>
        <strain evidence="1">MG652769</strain>
    </source>
</reference>
<keyword evidence="2" id="KW-1185">Reference proteome</keyword>
<organism evidence="1 2">
    <name type="scientific">Gloeobacter morelensis MG652769</name>
    <dbReference type="NCBI Taxonomy" id="2781736"/>
    <lineage>
        <taxon>Bacteria</taxon>
        <taxon>Bacillati</taxon>
        <taxon>Cyanobacteriota</taxon>
        <taxon>Cyanophyceae</taxon>
        <taxon>Gloeobacterales</taxon>
        <taxon>Gloeobacteraceae</taxon>
        <taxon>Gloeobacter</taxon>
        <taxon>Gloeobacter morelensis</taxon>
    </lineage>
</organism>
<name>A0ABY3PNS0_9CYAN</name>
<gene>
    <name evidence="1" type="ORF">ISF26_03540</name>
</gene>
<accession>A0ABY3PNS0</accession>
<sequence>MIHHIDDTTADGQELSSCQATYGVSNLSKPGRVTLPSGDCPIGSLLVVSNVQGEMCSITVLPAQNESLDFNGLKINEIEIQPGIIATFCRRYQRWQATISSR</sequence>
<dbReference type="EMBL" id="CP063845">
    <property type="protein sequence ID" value="UFP95336.1"/>
    <property type="molecule type" value="Genomic_DNA"/>
</dbReference>
<protein>
    <submittedName>
        <fullName evidence="1">Uncharacterized protein</fullName>
    </submittedName>
</protein>
<proteinExistence type="predicted"/>
<dbReference type="RefSeq" id="WP_230842561.1">
    <property type="nucleotide sequence ID" value="NZ_CP063845.1"/>
</dbReference>
<evidence type="ECO:0000313" key="2">
    <source>
        <dbReference type="Proteomes" id="UP001054846"/>
    </source>
</evidence>
<evidence type="ECO:0000313" key="1">
    <source>
        <dbReference type="EMBL" id="UFP95336.1"/>
    </source>
</evidence>